<evidence type="ECO:0000259" key="12">
    <source>
        <dbReference type="PROSITE" id="PS50089"/>
    </source>
</evidence>
<evidence type="ECO:0000256" key="8">
    <source>
        <dbReference type="ARBA" id="ARBA00022786"/>
    </source>
</evidence>
<dbReference type="Gene3D" id="3.30.40.10">
    <property type="entry name" value="Zinc/RING finger domain, C3HC4 (zinc finger)"/>
    <property type="match status" value="1"/>
</dbReference>
<dbReference type="GO" id="GO:0006511">
    <property type="term" value="P:ubiquitin-dependent protein catabolic process"/>
    <property type="evidence" value="ECO:0007669"/>
    <property type="project" value="InterPro"/>
</dbReference>
<sequence>MQQAEERNSQVIVSHEATAHYGPIQSDSSTTNAAPTQTTIISSPFANYRHFMPNAGNTDALAIDVDEWDALPALDVDAESNSDNANNPLPLAIPNSLESGQLVRFRCCICYDTFNMPVVTLCLHIFCDACLSRWCSEPSGSSECPVCRGSVVIPGIAPFRCGIFENDLKEAIETGIISAPTIPPRINPYTW</sequence>
<dbReference type="SMART" id="SM00184">
    <property type="entry name" value="RING"/>
    <property type="match status" value="1"/>
</dbReference>
<dbReference type="AlphaFoldDB" id="A0AAW0A096"/>
<comment type="caution">
    <text evidence="13">The sequence shown here is derived from an EMBL/GenBank/DDBJ whole genome shotgun (WGS) entry which is preliminary data.</text>
</comment>
<keyword evidence="7 11" id="KW-0863">Zinc-finger</keyword>
<gene>
    <name evidence="13" type="ORF">R3P38DRAFT_3070339</name>
</gene>
<dbReference type="PROSITE" id="PS50089">
    <property type="entry name" value="ZF_RING_2"/>
    <property type="match status" value="1"/>
</dbReference>
<evidence type="ECO:0000256" key="3">
    <source>
        <dbReference type="ARBA" id="ARBA00004906"/>
    </source>
</evidence>
<evidence type="ECO:0000256" key="9">
    <source>
        <dbReference type="ARBA" id="ARBA00022833"/>
    </source>
</evidence>
<proteinExistence type="predicted"/>
<reference evidence="13 14" key="1">
    <citation type="journal article" date="2024" name="J Genomics">
        <title>Draft genome sequencing and assembly of Favolaschia claudopus CIRM-BRFM 2984 isolated from oak limbs.</title>
        <authorList>
            <person name="Navarro D."/>
            <person name="Drula E."/>
            <person name="Chaduli D."/>
            <person name="Cazenave R."/>
            <person name="Ahrendt S."/>
            <person name="Wang J."/>
            <person name="Lipzen A."/>
            <person name="Daum C."/>
            <person name="Barry K."/>
            <person name="Grigoriev I.V."/>
            <person name="Favel A."/>
            <person name="Rosso M.N."/>
            <person name="Martin F."/>
        </authorList>
    </citation>
    <scope>NUCLEOTIDE SEQUENCE [LARGE SCALE GENOMIC DNA]</scope>
    <source>
        <strain evidence="13 14">CIRM-BRFM 2984</strain>
    </source>
</reference>
<evidence type="ECO:0000313" key="13">
    <source>
        <dbReference type="EMBL" id="KAK6996751.1"/>
    </source>
</evidence>
<comment type="subcellular location">
    <subcellularLocation>
        <location evidence="2">Endomembrane system</location>
    </subcellularLocation>
</comment>
<dbReference type="SUPFAM" id="SSF57850">
    <property type="entry name" value="RING/U-box"/>
    <property type="match status" value="1"/>
</dbReference>
<feature type="domain" description="RING-type" evidence="12">
    <location>
        <begin position="107"/>
        <end position="148"/>
    </location>
</feature>
<keyword evidence="14" id="KW-1185">Reference proteome</keyword>
<dbReference type="InterPro" id="IPR001841">
    <property type="entry name" value="Znf_RING"/>
</dbReference>
<organism evidence="13 14">
    <name type="scientific">Favolaschia claudopus</name>
    <dbReference type="NCBI Taxonomy" id="2862362"/>
    <lineage>
        <taxon>Eukaryota</taxon>
        <taxon>Fungi</taxon>
        <taxon>Dikarya</taxon>
        <taxon>Basidiomycota</taxon>
        <taxon>Agaricomycotina</taxon>
        <taxon>Agaricomycetes</taxon>
        <taxon>Agaricomycetidae</taxon>
        <taxon>Agaricales</taxon>
        <taxon>Marasmiineae</taxon>
        <taxon>Mycenaceae</taxon>
        <taxon>Favolaschia</taxon>
    </lineage>
</organism>
<dbReference type="GO" id="GO:0061630">
    <property type="term" value="F:ubiquitin protein ligase activity"/>
    <property type="evidence" value="ECO:0007669"/>
    <property type="project" value="UniProtKB-EC"/>
</dbReference>
<evidence type="ECO:0000256" key="4">
    <source>
        <dbReference type="ARBA" id="ARBA00012483"/>
    </source>
</evidence>
<keyword evidence="5" id="KW-0808">Transferase</keyword>
<evidence type="ECO:0000313" key="14">
    <source>
        <dbReference type="Proteomes" id="UP001362999"/>
    </source>
</evidence>
<keyword evidence="8" id="KW-0833">Ubl conjugation pathway</keyword>
<comment type="catalytic activity">
    <reaction evidence="1">
        <text>S-ubiquitinyl-[E2 ubiquitin-conjugating enzyme]-L-cysteine + [acceptor protein]-L-lysine = [E2 ubiquitin-conjugating enzyme]-L-cysteine + N(6)-ubiquitinyl-[acceptor protein]-L-lysine.</text>
        <dbReference type="EC" id="2.3.2.27"/>
    </reaction>
</comment>
<comment type="pathway">
    <text evidence="3">Protein modification; protein ubiquitination.</text>
</comment>
<dbReference type="PANTHER" id="PTHR12313">
    <property type="entry name" value="E3 UBIQUITIN-PROTEIN LIGASE RNF5-RELATED"/>
    <property type="match status" value="1"/>
</dbReference>
<protein>
    <recommendedName>
        <fullName evidence="4">RING-type E3 ubiquitin transferase</fullName>
        <ecNumber evidence="4">2.3.2.27</ecNumber>
    </recommendedName>
</protein>
<evidence type="ECO:0000256" key="6">
    <source>
        <dbReference type="ARBA" id="ARBA00022723"/>
    </source>
</evidence>
<dbReference type="PROSITE" id="PS00518">
    <property type="entry name" value="ZF_RING_1"/>
    <property type="match status" value="1"/>
</dbReference>
<dbReference type="InterPro" id="IPR013083">
    <property type="entry name" value="Znf_RING/FYVE/PHD"/>
</dbReference>
<evidence type="ECO:0000256" key="2">
    <source>
        <dbReference type="ARBA" id="ARBA00004308"/>
    </source>
</evidence>
<accession>A0AAW0A096</accession>
<dbReference type="EMBL" id="JAWWNJ010000096">
    <property type="protein sequence ID" value="KAK6996751.1"/>
    <property type="molecule type" value="Genomic_DNA"/>
</dbReference>
<keyword evidence="9" id="KW-0862">Zinc</keyword>
<keyword evidence="10" id="KW-0472">Membrane</keyword>
<dbReference type="GO" id="GO:0005783">
    <property type="term" value="C:endoplasmic reticulum"/>
    <property type="evidence" value="ECO:0007669"/>
    <property type="project" value="InterPro"/>
</dbReference>
<dbReference type="Proteomes" id="UP001362999">
    <property type="component" value="Unassembled WGS sequence"/>
</dbReference>
<evidence type="ECO:0000256" key="10">
    <source>
        <dbReference type="ARBA" id="ARBA00023136"/>
    </source>
</evidence>
<evidence type="ECO:0000256" key="7">
    <source>
        <dbReference type="ARBA" id="ARBA00022771"/>
    </source>
</evidence>
<evidence type="ECO:0000256" key="5">
    <source>
        <dbReference type="ARBA" id="ARBA00022679"/>
    </source>
</evidence>
<name>A0AAW0A096_9AGAR</name>
<dbReference type="Pfam" id="PF13923">
    <property type="entry name" value="zf-C3HC4_2"/>
    <property type="match status" value="1"/>
</dbReference>
<keyword evidence="6" id="KW-0479">Metal-binding</keyword>
<evidence type="ECO:0000256" key="1">
    <source>
        <dbReference type="ARBA" id="ARBA00000900"/>
    </source>
</evidence>
<dbReference type="EC" id="2.3.2.27" evidence="4"/>
<evidence type="ECO:0000256" key="11">
    <source>
        <dbReference type="PROSITE-ProRule" id="PRU00175"/>
    </source>
</evidence>
<dbReference type="GO" id="GO:0008270">
    <property type="term" value="F:zinc ion binding"/>
    <property type="evidence" value="ECO:0007669"/>
    <property type="project" value="UniProtKB-KW"/>
</dbReference>
<dbReference type="InterPro" id="IPR045103">
    <property type="entry name" value="RNF5/RNF185-like"/>
</dbReference>
<dbReference type="InterPro" id="IPR017907">
    <property type="entry name" value="Znf_RING_CS"/>
</dbReference>